<gene>
    <name evidence="3" type="ORF">GSCOC_T00042068001</name>
</gene>
<proteinExistence type="predicted"/>
<name>A0A068V2D4_COFCA</name>
<protein>
    <recommendedName>
        <fullName evidence="5">Extensin domain-containing protein</fullName>
    </recommendedName>
</protein>
<evidence type="ECO:0000256" key="1">
    <source>
        <dbReference type="ARBA" id="ARBA00022729"/>
    </source>
</evidence>
<keyword evidence="1" id="KW-0732">Signal</keyword>
<evidence type="ECO:0008006" key="5">
    <source>
        <dbReference type="Google" id="ProtNLM"/>
    </source>
</evidence>
<sequence>MLVKVVGKVYCYRCYDWDYPKKSHDKKHLKGAVVEVTCKVGDKKIVAYGKTKINGKYSITLEGFDYGKYGAKACMAKLHMAPKDSKCNIPTNLHWGKTGAELRVKSKTDYEVVLYAKPFAYAPKTPYEECEKPKPTPAPYHYISPPPPTYVYKSPPPPPPTYLYKSPPPPVKPPPKPYYYVSPPPPTYVYKSPPPPPPTYLYKSPPPPVKPPPKPYHYVSPPPPTVSPPHYYYTSPPPPVKPPPKPNLHHHPILTSPHHRRRNLHHHLILTSPHLRRRNLHHLHTTTPHLPHPKNHLLHQSTLMLLPHPQLTTELQQLRHFPPSRKFPFQPKNKGRLLEKKIQTSNILEGHYIPQ</sequence>
<dbReference type="AlphaFoldDB" id="A0A068V2D4"/>
<organism evidence="3 4">
    <name type="scientific">Coffea canephora</name>
    <name type="common">Robusta coffee</name>
    <dbReference type="NCBI Taxonomy" id="49390"/>
    <lineage>
        <taxon>Eukaryota</taxon>
        <taxon>Viridiplantae</taxon>
        <taxon>Streptophyta</taxon>
        <taxon>Embryophyta</taxon>
        <taxon>Tracheophyta</taxon>
        <taxon>Spermatophyta</taxon>
        <taxon>Magnoliopsida</taxon>
        <taxon>eudicotyledons</taxon>
        <taxon>Gunneridae</taxon>
        <taxon>Pentapetalae</taxon>
        <taxon>asterids</taxon>
        <taxon>lamiids</taxon>
        <taxon>Gentianales</taxon>
        <taxon>Rubiaceae</taxon>
        <taxon>Ixoroideae</taxon>
        <taxon>Gardenieae complex</taxon>
        <taxon>Bertiereae - Coffeeae clade</taxon>
        <taxon>Coffeeae</taxon>
        <taxon>Coffea</taxon>
    </lineage>
</organism>
<evidence type="ECO:0000256" key="2">
    <source>
        <dbReference type="SAM" id="MobiDB-lite"/>
    </source>
</evidence>
<dbReference type="STRING" id="49390.A0A068V2D4"/>
<dbReference type="Gramene" id="CDP14664">
    <property type="protein sequence ID" value="CDP14664"/>
    <property type="gene ID" value="GSCOC_T00042068001"/>
</dbReference>
<keyword evidence="4" id="KW-1185">Reference proteome</keyword>
<dbReference type="InParanoid" id="A0A068V2D4"/>
<dbReference type="Pfam" id="PF01190">
    <property type="entry name" value="Pollen_Ole_e_1"/>
    <property type="match status" value="1"/>
</dbReference>
<feature type="compositionally biased region" description="Pro residues" evidence="2">
    <location>
        <begin position="235"/>
        <end position="246"/>
    </location>
</feature>
<dbReference type="EMBL" id="HG739174">
    <property type="protein sequence ID" value="CDP14664.1"/>
    <property type="molecule type" value="Genomic_DNA"/>
</dbReference>
<dbReference type="Proteomes" id="UP000295252">
    <property type="component" value="Chromosome V"/>
</dbReference>
<accession>A0A068V2D4</accession>
<evidence type="ECO:0000313" key="3">
    <source>
        <dbReference type="EMBL" id="CDP14664.1"/>
    </source>
</evidence>
<feature type="region of interest" description="Disordered" evidence="2">
    <location>
        <begin position="234"/>
        <end position="253"/>
    </location>
</feature>
<dbReference type="PRINTS" id="PR01217">
    <property type="entry name" value="PRICHEXTENSN"/>
</dbReference>
<reference evidence="4" key="1">
    <citation type="journal article" date="2014" name="Science">
        <title>The coffee genome provides insight into the convergent evolution of caffeine biosynthesis.</title>
        <authorList>
            <person name="Denoeud F."/>
            <person name="Carretero-Paulet L."/>
            <person name="Dereeper A."/>
            <person name="Droc G."/>
            <person name="Guyot R."/>
            <person name="Pietrella M."/>
            <person name="Zheng C."/>
            <person name="Alberti A."/>
            <person name="Anthony F."/>
            <person name="Aprea G."/>
            <person name="Aury J.M."/>
            <person name="Bento P."/>
            <person name="Bernard M."/>
            <person name="Bocs S."/>
            <person name="Campa C."/>
            <person name="Cenci A."/>
            <person name="Combes M.C."/>
            <person name="Crouzillat D."/>
            <person name="Da Silva C."/>
            <person name="Daddiego L."/>
            <person name="De Bellis F."/>
            <person name="Dussert S."/>
            <person name="Garsmeur O."/>
            <person name="Gayraud T."/>
            <person name="Guignon V."/>
            <person name="Jahn K."/>
            <person name="Jamilloux V."/>
            <person name="Joet T."/>
            <person name="Labadie K."/>
            <person name="Lan T."/>
            <person name="Leclercq J."/>
            <person name="Lepelley M."/>
            <person name="Leroy T."/>
            <person name="Li L.T."/>
            <person name="Librado P."/>
            <person name="Lopez L."/>
            <person name="Munoz A."/>
            <person name="Noel B."/>
            <person name="Pallavicini A."/>
            <person name="Perrotta G."/>
            <person name="Poncet V."/>
            <person name="Pot D."/>
            <person name="Priyono X."/>
            <person name="Rigoreau M."/>
            <person name="Rouard M."/>
            <person name="Rozas J."/>
            <person name="Tranchant-Dubreuil C."/>
            <person name="VanBuren R."/>
            <person name="Zhang Q."/>
            <person name="Andrade A.C."/>
            <person name="Argout X."/>
            <person name="Bertrand B."/>
            <person name="de Kochko A."/>
            <person name="Graziosi G."/>
            <person name="Henry R.J."/>
            <person name="Jayarama X."/>
            <person name="Ming R."/>
            <person name="Nagai C."/>
            <person name="Rounsley S."/>
            <person name="Sankoff D."/>
            <person name="Giuliano G."/>
            <person name="Albert V.A."/>
            <person name="Wincker P."/>
            <person name="Lashermes P."/>
        </authorList>
    </citation>
    <scope>NUCLEOTIDE SEQUENCE [LARGE SCALE GENOMIC DNA]</scope>
    <source>
        <strain evidence="4">cv. DH200-94</strain>
    </source>
</reference>
<evidence type="ECO:0000313" key="4">
    <source>
        <dbReference type="Proteomes" id="UP000295252"/>
    </source>
</evidence>
<dbReference type="OrthoDB" id="1939198at2759"/>
<dbReference type="PANTHER" id="PTHR33470:SF27">
    <property type="entry name" value="OS01G0899700 PROTEIN"/>
    <property type="match status" value="1"/>
</dbReference>
<dbReference type="PANTHER" id="PTHR33470">
    <property type="entry name" value="OS01G0164075 PROTEIN"/>
    <property type="match status" value="1"/>
</dbReference>
<dbReference type="OMA" id="APYHYIS"/>